<accession>A0A397BPZ7</accession>
<dbReference type="Gene3D" id="3.90.228.20">
    <property type="match status" value="1"/>
</dbReference>
<proteinExistence type="inferred from homology"/>
<keyword evidence="5" id="KW-0312">Gluconeogenesis</keyword>
<comment type="caution">
    <text evidence="14">The sequence shown here is derived from an EMBL/GenBank/DDBJ whole genome shotgun (WGS) entry which is preliminary data.</text>
</comment>
<evidence type="ECO:0000313" key="15">
    <source>
        <dbReference type="Proteomes" id="UP000265427"/>
    </source>
</evidence>
<dbReference type="AlphaFoldDB" id="A0A397BPZ7"/>
<evidence type="ECO:0000256" key="8">
    <source>
        <dbReference type="ARBA" id="ARBA00022741"/>
    </source>
</evidence>
<evidence type="ECO:0000256" key="10">
    <source>
        <dbReference type="ARBA" id="ARBA00022840"/>
    </source>
</evidence>
<dbReference type="HAMAP" id="MF_00453">
    <property type="entry name" value="PEPCK_ATP"/>
    <property type="match status" value="1"/>
</dbReference>
<dbReference type="PANTHER" id="PTHR30031:SF0">
    <property type="entry name" value="PHOSPHOENOLPYRUVATE CARBOXYKINASE (ATP)"/>
    <property type="match status" value="1"/>
</dbReference>
<dbReference type="FunFam" id="2.170.8.10:FF:000001">
    <property type="entry name" value="Phosphoenolpyruvate carboxykinase (ATP)"/>
    <property type="match status" value="1"/>
</dbReference>
<evidence type="ECO:0000256" key="5">
    <source>
        <dbReference type="ARBA" id="ARBA00022432"/>
    </source>
</evidence>
<dbReference type="UniPathway" id="UPA00138"/>
<keyword evidence="8" id="KW-0547">Nucleotide-binding</keyword>
<evidence type="ECO:0000256" key="4">
    <source>
        <dbReference type="ARBA" id="ARBA00012363"/>
    </source>
</evidence>
<dbReference type="NCBIfam" id="NF006819">
    <property type="entry name" value="PRK09344.1-1"/>
    <property type="match status" value="1"/>
</dbReference>
<evidence type="ECO:0000256" key="11">
    <source>
        <dbReference type="ARBA" id="ARBA00023211"/>
    </source>
</evidence>
<comment type="catalytic activity">
    <reaction evidence="13">
        <text>oxaloacetate + ATP = phosphoenolpyruvate + ADP + CO2</text>
        <dbReference type="Rhea" id="RHEA:18617"/>
        <dbReference type="ChEBI" id="CHEBI:16452"/>
        <dbReference type="ChEBI" id="CHEBI:16526"/>
        <dbReference type="ChEBI" id="CHEBI:30616"/>
        <dbReference type="ChEBI" id="CHEBI:58702"/>
        <dbReference type="ChEBI" id="CHEBI:456216"/>
        <dbReference type="EC" id="4.1.1.49"/>
    </reaction>
</comment>
<evidence type="ECO:0000256" key="13">
    <source>
        <dbReference type="ARBA" id="ARBA00047371"/>
    </source>
</evidence>
<evidence type="ECO:0000256" key="2">
    <source>
        <dbReference type="ARBA" id="ARBA00004742"/>
    </source>
</evidence>
<comment type="cofactor">
    <cofactor evidence="1">
        <name>Mn(2+)</name>
        <dbReference type="ChEBI" id="CHEBI:29035"/>
    </cofactor>
</comment>
<dbReference type="GO" id="GO:0005829">
    <property type="term" value="C:cytosol"/>
    <property type="evidence" value="ECO:0007669"/>
    <property type="project" value="TreeGrafter"/>
</dbReference>
<organism evidence="14 15">
    <name type="scientific">Aphanomyces astaci</name>
    <name type="common">Crayfish plague agent</name>
    <dbReference type="NCBI Taxonomy" id="112090"/>
    <lineage>
        <taxon>Eukaryota</taxon>
        <taxon>Sar</taxon>
        <taxon>Stramenopiles</taxon>
        <taxon>Oomycota</taxon>
        <taxon>Saprolegniomycetes</taxon>
        <taxon>Saprolegniales</taxon>
        <taxon>Verrucalvaceae</taxon>
        <taxon>Aphanomyces</taxon>
    </lineage>
</organism>
<dbReference type="PANTHER" id="PTHR30031">
    <property type="entry name" value="PHOSPHOENOLPYRUVATE CARBOXYKINASE ATP"/>
    <property type="match status" value="1"/>
</dbReference>
<dbReference type="EMBL" id="QUSZ01002718">
    <property type="protein sequence ID" value="RHY21182.1"/>
    <property type="molecule type" value="Genomic_DNA"/>
</dbReference>
<gene>
    <name evidence="14" type="ORF">DYB36_004218</name>
</gene>
<dbReference type="Proteomes" id="UP000265427">
    <property type="component" value="Unassembled WGS sequence"/>
</dbReference>
<evidence type="ECO:0000313" key="14">
    <source>
        <dbReference type="EMBL" id="RHY21182.1"/>
    </source>
</evidence>
<dbReference type="EC" id="4.1.1.49" evidence="4"/>
<dbReference type="InterPro" id="IPR015994">
    <property type="entry name" value="PEPCK_ATP_CS"/>
</dbReference>
<dbReference type="PIRSF" id="PIRSF006294">
    <property type="entry name" value="PEP_crbxkin"/>
    <property type="match status" value="1"/>
</dbReference>
<keyword evidence="9" id="KW-0210">Decarboxylase</keyword>
<keyword evidence="6" id="KW-0963">Cytoplasm</keyword>
<keyword evidence="7" id="KW-0479">Metal-binding</keyword>
<evidence type="ECO:0000256" key="9">
    <source>
        <dbReference type="ARBA" id="ARBA00022793"/>
    </source>
</evidence>
<keyword evidence="11" id="KW-0464">Manganese</keyword>
<dbReference type="NCBIfam" id="TIGR00224">
    <property type="entry name" value="pckA"/>
    <property type="match status" value="1"/>
</dbReference>
<keyword evidence="12" id="KW-0456">Lyase</keyword>
<keyword evidence="10" id="KW-0067">ATP-binding</keyword>
<dbReference type="GO" id="GO:0004612">
    <property type="term" value="F:phosphoenolpyruvate carboxykinase (ATP) activity"/>
    <property type="evidence" value="ECO:0007669"/>
    <property type="project" value="UniProtKB-EC"/>
</dbReference>
<dbReference type="GO" id="GO:0005524">
    <property type="term" value="F:ATP binding"/>
    <property type="evidence" value="ECO:0007669"/>
    <property type="project" value="UniProtKB-KW"/>
</dbReference>
<dbReference type="NCBIfam" id="NF006820">
    <property type="entry name" value="PRK09344.1-2"/>
    <property type="match status" value="1"/>
</dbReference>
<evidence type="ECO:0000256" key="6">
    <source>
        <dbReference type="ARBA" id="ARBA00022490"/>
    </source>
</evidence>
<comment type="similarity">
    <text evidence="3">Belongs to the phosphoenolpyruvate carboxykinase (ATP) family.</text>
</comment>
<evidence type="ECO:0000256" key="7">
    <source>
        <dbReference type="ARBA" id="ARBA00022723"/>
    </source>
</evidence>
<dbReference type="VEuPathDB" id="FungiDB:H257_06854"/>
<protein>
    <recommendedName>
        <fullName evidence="4">phosphoenolpyruvate carboxykinase (ATP)</fullName>
        <ecNumber evidence="4">4.1.1.49</ecNumber>
    </recommendedName>
</protein>
<dbReference type="Pfam" id="PF01293">
    <property type="entry name" value="PEPCK_ATP"/>
    <property type="match status" value="1"/>
</dbReference>
<dbReference type="InterPro" id="IPR013035">
    <property type="entry name" value="PEP_carboxykinase_C"/>
</dbReference>
<evidence type="ECO:0000256" key="12">
    <source>
        <dbReference type="ARBA" id="ARBA00023239"/>
    </source>
</evidence>
<name>A0A397BPZ7_APHAT</name>
<sequence>MISILRRTAAKTAYTGTWARAMSTFKDLEKVGIKTNATIYRNLSYAELADHELKNNEGHFVANGTFTVDTGKFTGRSPKDKYFVEQEPSKKNIWWGSINQPMKPEVFDELHTTVTEHYNAAEKVYVFDGYCGANKNSRKRVRIITELAWQHHFVTNMFIRAQTKEEVENFQPDFTIINACKVTDDDYKKHGLNSEVFVGFNIEKRVAIIGGTWYGGEMKKGIFSMMNYWLPLEKIMAMHCSANKGKDGDTALFFGLSGTGKTTLSADPHRYLIGDDEHGWDDEGIFNFEGGCYAKTINLSEENEPDIYRAIKRDAMLENVHVDPKTNEPDYYNTTKTENGRVSYPIYHIDNHEPNSSGGHPSNIVFLTCDAYGVLPPVSKLNDGQAMYHFLSGYTAKVAGTERGVTEPTATFSACFGAAFLPLHPTKYADLLQEKIQKHKSNVYLVNTGWSGGGYGVGKRMSIKDTRACIDAILDGSIKKSKFKVDPIFGLAVPTKLGNISPSILSPRDAWADKAAFDKTATKLAGMFKKNFEKYISKDHTDYSKFGPTV</sequence>
<dbReference type="SUPFAM" id="SSF68923">
    <property type="entry name" value="PEP carboxykinase N-terminal domain"/>
    <property type="match status" value="1"/>
</dbReference>
<dbReference type="NCBIfam" id="NF006821">
    <property type="entry name" value="PRK09344.1-3"/>
    <property type="match status" value="1"/>
</dbReference>
<evidence type="ECO:0000256" key="3">
    <source>
        <dbReference type="ARBA" id="ARBA00006052"/>
    </source>
</evidence>
<dbReference type="CDD" id="cd00484">
    <property type="entry name" value="PEPCK_ATP"/>
    <property type="match status" value="1"/>
</dbReference>
<reference evidence="14 15" key="1">
    <citation type="submission" date="2018-08" db="EMBL/GenBank/DDBJ databases">
        <title>Aphanomyces genome sequencing and annotation.</title>
        <authorList>
            <person name="Minardi D."/>
            <person name="Oidtmann B."/>
            <person name="Van Der Giezen M."/>
            <person name="Studholme D.J."/>
        </authorList>
    </citation>
    <scope>NUCLEOTIDE SEQUENCE [LARGE SCALE GENOMIC DNA]</scope>
    <source>
        <strain evidence="14 15">Kv</strain>
    </source>
</reference>
<evidence type="ECO:0000256" key="1">
    <source>
        <dbReference type="ARBA" id="ARBA00001936"/>
    </source>
</evidence>
<comment type="pathway">
    <text evidence="2">Carbohydrate biosynthesis; gluconeogenesis.</text>
</comment>
<dbReference type="SUPFAM" id="SSF53795">
    <property type="entry name" value="PEP carboxykinase-like"/>
    <property type="match status" value="1"/>
</dbReference>
<dbReference type="Gene3D" id="3.40.449.10">
    <property type="entry name" value="Phosphoenolpyruvate Carboxykinase, domain 1"/>
    <property type="match status" value="1"/>
</dbReference>
<dbReference type="FunFam" id="3.40.449.10:FF:000001">
    <property type="entry name" value="Phosphoenolpyruvate carboxykinase (ATP)"/>
    <property type="match status" value="1"/>
</dbReference>
<dbReference type="Gene3D" id="2.170.8.10">
    <property type="entry name" value="Phosphoenolpyruvate Carboxykinase, domain 2"/>
    <property type="match status" value="1"/>
</dbReference>
<dbReference type="GO" id="GO:0046872">
    <property type="term" value="F:metal ion binding"/>
    <property type="evidence" value="ECO:0007669"/>
    <property type="project" value="UniProtKB-KW"/>
</dbReference>
<dbReference type="InterPro" id="IPR001272">
    <property type="entry name" value="PEP_carboxykinase_ATP"/>
</dbReference>
<dbReference type="InterPro" id="IPR008210">
    <property type="entry name" value="PEP_carboxykinase_N"/>
</dbReference>
<dbReference type="PROSITE" id="PS00532">
    <property type="entry name" value="PEPCK_ATP"/>
    <property type="match status" value="1"/>
</dbReference>
<dbReference type="GO" id="GO:0006094">
    <property type="term" value="P:gluconeogenesis"/>
    <property type="evidence" value="ECO:0007669"/>
    <property type="project" value="UniProtKB-UniPathway"/>
</dbReference>